<gene>
    <name evidence="1" type="ORF">HK099_001634</name>
</gene>
<comment type="caution">
    <text evidence="1">The sequence shown here is derived from an EMBL/GenBank/DDBJ whole genome shotgun (WGS) entry which is preliminary data.</text>
</comment>
<protein>
    <submittedName>
        <fullName evidence="1">Uncharacterized protein</fullName>
    </submittedName>
</protein>
<evidence type="ECO:0000313" key="2">
    <source>
        <dbReference type="Proteomes" id="UP001211065"/>
    </source>
</evidence>
<organism evidence="1 2">
    <name type="scientific">Clydaea vesicula</name>
    <dbReference type="NCBI Taxonomy" id="447962"/>
    <lineage>
        <taxon>Eukaryota</taxon>
        <taxon>Fungi</taxon>
        <taxon>Fungi incertae sedis</taxon>
        <taxon>Chytridiomycota</taxon>
        <taxon>Chytridiomycota incertae sedis</taxon>
        <taxon>Chytridiomycetes</taxon>
        <taxon>Lobulomycetales</taxon>
        <taxon>Lobulomycetaceae</taxon>
        <taxon>Clydaea</taxon>
    </lineage>
</organism>
<sequence length="102" mass="11550">MTKASSNDNSSICSSDTVVVSGQVYFYPREVIHGSLRRSIFQKVNKCKAEVKFNKFISTFVDSIIENEVNFTIKRINDVQAFFSSYNYLTSSDASNSLKVEQ</sequence>
<accession>A0AAD5XWW6</accession>
<name>A0AAD5XWW6_9FUNG</name>
<dbReference type="AlphaFoldDB" id="A0AAD5XWW6"/>
<proteinExistence type="predicted"/>
<dbReference type="EMBL" id="JADGJW010001481">
    <property type="protein sequence ID" value="KAJ3203068.1"/>
    <property type="molecule type" value="Genomic_DNA"/>
</dbReference>
<evidence type="ECO:0000313" key="1">
    <source>
        <dbReference type="EMBL" id="KAJ3203068.1"/>
    </source>
</evidence>
<reference evidence="1" key="1">
    <citation type="submission" date="2020-05" db="EMBL/GenBank/DDBJ databases">
        <title>Phylogenomic resolution of chytrid fungi.</title>
        <authorList>
            <person name="Stajich J.E."/>
            <person name="Amses K."/>
            <person name="Simmons R."/>
            <person name="Seto K."/>
            <person name="Myers J."/>
            <person name="Bonds A."/>
            <person name="Quandt C.A."/>
            <person name="Barry K."/>
            <person name="Liu P."/>
            <person name="Grigoriev I."/>
            <person name="Longcore J.E."/>
            <person name="James T.Y."/>
        </authorList>
    </citation>
    <scope>NUCLEOTIDE SEQUENCE</scope>
    <source>
        <strain evidence="1">JEL0476</strain>
    </source>
</reference>
<dbReference type="Proteomes" id="UP001211065">
    <property type="component" value="Unassembled WGS sequence"/>
</dbReference>
<keyword evidence="2" id="KW-1185">Reference proteome</keyword>